<dbReference type="GO" id="GO:0006950">
    <property type="term" value="P:response to stress"/>
    <property type="evidence" value="ECO:0007669"/>
    <property type="project" value="TreeGrafter"/>
</dbReference>
<dbReference type="PATRIC" id="fig|1415168.3.peg.1988"/>
<dbReference type="InterPro" id="IPR036388">
    <property type="entry name" value="WH-like_DNA-bd_sf"/>
</dbReference>
<dbReference type="PROSITE" id="PS50995">
    <property type="entry name" value="HTH_MARR_2"/>
    <property type="match status" value="1"/>
</dbReference>
<gene>
    <name evidence="2" type="ORF">U725_01915</name>
</gene>
<dbReference type="PANTHER" id="PTHR33164:SF99">
    <property type="entry name" value="MARR FAMILY REGULATORY PROTEIN"/>
    <property type="match status" value="1"/>
</dbReference>
<dbReference type="EMBL" id="AZSI01000096">
    <property type="protein sequence ID" value="KEY61948.1"/>
    <property type="molecule type" value="Genomic_DNA"/>
</dbReference>
<evidence type="ECO:0000259" key="1">
    <source>
        <dbReference type="PROSITE" id="PS50995"/>
    </source>
</evidence>
<dbReference type="Pfam" id="PF01047">
    <property type="entry name" value="MarR"/>
    <property type="match status" value="1"/>
</dbReference>
<protein>
    <submittedName>
        <fullName evidence="2">Transcription regulator</fullName>
    </submittedName>
</protein>
<dbReference type="Proteomes" id="UP000028401">
    <property type="component" value="Unassembled WGS sequence"/>
</dbReference>
<sequence>MLNHRQTKIQFESLATLQAIQKQAYQMLMQGLTTTVFSMREWEILIYLEQHGQATASELTDAFMVRRTLISRNTWRLIQDNLIQSQVNQTDRRIVRLTLTTNGQETVQRSVRQVQANLKTFNQSHDLEKLTKQVETLSQQLAKIN</sequence>
<dbReference type="SMART" id="SM00347">
    <property type="entry name" value="HTH_MARR"/>
    <property type="match status" value="1"/>
</dbReference>
<proteinExistence type="predicted"/>
<dbReference type="AlphaFoldDB" id="A0A084A9G9"/>
<dbReference type="PANTHER" id="PTHR33164">
    <property type="entry name" value="TRANSCRIPTIONAL REGULATOR, MARR FAMILY"/>
    <property type="match status" value="1"/>
</dbReference>
<comment type="caution">
    <text evidence="2">The sequence shown here is derived from an EMBL/GenBank/DDBJ whole genome shotgun (WGS) entry which is preliminary data.</text>
</comment>
<dbReference type="GO" id="GO:0003700">
    <property type="term" value="F:DNA-binding transcription factor activity"/>
    <property type="evidence" value="ECO:0007669"/>
    <property type="project" value="InterPro"/>
</dbReference>
<reference evidence="2 3" key="1">
    <citation type="submission" date="2014-06" db="EMBL/GenBank/DDBJ databases">
        <title>Draft genome sequence of the putrescine producing strain Lactococcus lactis subsp cremoris GE214.</title>
        <authorList>
            <person name="Ladero V."/>
            <person name="Linares D.M."/>
            <person name="del Rio B."/>
            <person name="Mayo B."/>
            <person name="Martin M.C."/>
            <person name="Fernandez M."/>
            <person name="Alvarez M.A."/>
        </authorList>
    </citation>
    <scope>NUCLEOTIDE SEQUENCE [LARGE SCALE GENOMIC DNA]</scope>
    <source>
        <strain evidence="2 3">GE214</strain>
    </source>
</reference>
<accession>A0A084A9G9</accession>
<evidence type="ECO:0000313" key="2">
    <source>
        <dbReference type="EMBL" id="KEY61948.1"/>
    </source>
</evidence>
<organism evidence="2 3">
    <name type="scientific">Lactococcus cremoris subsp. cremoris GE214</name>
    <dbReference type="NCBI Taxonomy" id="1415168"/>
    <lineage>
        <taxon>Bacteria</taxon>
        <taxon>Bacillati</taxon>
        <taxon>Bacillota</taxon>
        <taxon>Bacilli</taxon>
        <taxon>Lactobacillales</taxon>
        <taxon>Streptococcaceae</taxon>
        <taxon>Lactococcus</taxon>
        <taxon>Lactococcus cremoris subsp. cremoris</taxon>
    </lineage>
</organism>
<dbReference type="RefSeq" id="WP_042748580.1">
    <property type="nucleotide sequence ID" value="NZ_AZSI01000096.1"/>
</dbReference>
<dbReference type="InterPro" id="IPR039422">
    <property type="entry name" value="MarR/SlyA-like"/>
</dbReference>
<evidence type="ECO:0000313" key="3">
    <source>
        <dbReference type="Proteomes" id="UP000028401"/>
    </source>
</evidence>
<dbReference type="SUPFAM" id="SSF46785">
    <property type="entry name" value="Winged helix' DNA-binding domain"/>
    <property type="match status" value="1"/>
</dbReference>
<dbReference type="InterPro" id="IPR036390">
    <property type="entry name" value="WH_DNA-bd_sf"/>
</dbReference>
<name>A0A084A9G9_LACLC</name>
<feature type="domain" description="HTH marR-type" evidence="1">
    <location>
        <begin position="1"/>
        <end position="145"/>
    </location>
</feature>
<dbReference type="Gene3D" id="1.10.10.10">
    <property type="entry name" value="Winged helix-like DNA-binding domain superfamily/Winged helix DNA-binding domain"/>
    <property type="match status" value="1"/>
</dbReference>
<dbReference type="InterPro" id="IPR000835">
    <property type="entry name" value="HTH_MarR-typ"/>
</dbReference>